<keyword evidence="7" id="KW-0547">Nucleotide-binding</keyword>
<keyword evidence="12" id="KW-0779">Telomere</keyword>
<evidence type="ECO:0000256" key="17">
    <source>
        <dbReference type="ARBA" id="ARBA00031847"/>
    </source>
</evidence>
<dbReference type="GO" id="GO:0043564">
    <property type="term" value="C:Ku70:Ku80 complex"/>
    <property type="evidence" value="ECO:0007669"/>
    <property type="project" value="InterPro"/>
</dbReference>
<gene>
    <name evidence="20" type="ORF">M231_07455</name>
</gene>
<evidence type="ECO:0000256" key="4">
    <source>
        <dbReference type="ARBA" id="ARBA00012551"/>
    </source>
</evidence>
<dbReference type="Gene3D" id="1.25.40.240">
    <property type="entry name" value="Ku, C-terminal domain"/>
    <property type="match status" value="1"/>
</dbReference>
<dbReference type="InterPro" id="IPR024193">
    <property type="entry name" value="Ku80"/>
</dbReference>
<dbReference type="SMART" id="SM00559">
    <property type="entry name" value="Ku78"/>
    <property type="match status" value="1"/>
</dbReference>
<evidence type="ECO:0000256" key="11">
    <source>
        <dbReference type="ARBA" id="ARBA00022840"/>
    </source>
</evidence>
<dbReference type="SUPFAM" id="SSF100939">
    <property type="entry name" value="SPOC domain-like"/>
    <property type="match status" value="1"/>
</dbReference>
<dbReference type="SUPFAM" id="SSF101420">
    <property type="entry name" value="C-terminal domain of Ku80"/>
    <property type="match status" value="1"/>
</dbReference>
<dbReference type="Gene3D" id="1.10.1600.10">
    <property type="match status" value="1"/>
</dbReference>
<dbReference type="GO" id="GO:0005524">
    <property type="term" value="F:ATP binding"/>
    <property type="evidence" value="ECO:0007669"/>
    <property type="project" value="UniProtKB-KW"/>
</dbReference>
<evidence type="ECO:0000256" key="18">
    <source>
        <dbReference type="SAM" id="MobiDB-lite"/>
    </source>
</evidence>
<comment type="similarity">
    <text evidence="3">Belongs to the ku80 family.</text>
</comment>
<dbReference type="STRING" id="5217.A0A4Q1BC75"/>
<evidence type="ECO:0000256" key="16">
    <source>
        <dbReference type="ARBA" id="ARBA00023242"/>
    </source>
</evidence>
<feature type="compositionally biased region" description="Polar residues" evidence="18">
    <location>
        <begin position="714"/>
        <end position="723"/>
    </location>
</feature>
<dbReference type="GO" id="GO:0016787">
    <property type="term" value="F:hydrolase activity"/>
    <property type="evidence" value="ECO:0007669"/>
    <property type="project" value="UniProtKB-KW"/>
</dbReference>
<dbReference type="GO" id="GO:0000781">
    <property type="term" value="C:chromosome, telomeric region"/>
    <property type="evidence" value="ECO:0007669"/>
    <property type="project" value="UniProtKB-SubCell"/>
</dbReference>
<evidence type="ECO:0000256" key="15">
    <source>
        <dbReference type="ARBA" id="ARBA00023204"/>
    </source>
</evidence>
<sequence>MPADRAGYTLSLFAIDVSPSMGGEVVDPESFKKTTKLALAQEYVARRCVPKISSGRKTEAVGLLSFGGKTNNQAHNDYTAKNPEDDDPMYAHVACDVAIQTARPKIVETVMNVEVGEHEGNPISALMVALDMIQVHKHTKSWALEVILITDGESNFDQGEYEDAMDRFDDMGVQLNVLGIGFDPLTSPVDKTKSRAKRLSEKFWRIFIEKLHERISSTTSSEEILPTIGLFEEALAEARMPRPTTVNSAVSPIDLKIGSPDVDPEQAIIIPIKYSKATMKARPPSLSKAWKPAMDLQVPMYNNVYQSGPSQLVSSFQASQGSKIDPTELAGMISADVKAHSTYVVKRQEPPAGTQVQPSHETRAQGEGDVAQLEDGHEEEMVAKEDIVKAWKFGSTWVPMEADTFEPLNTTKGVEILGFFPREAIKRHLLMGEVRFIWPDLTSPKAQLQFSSLVEGMYLREMCAVVRWVLKDQSDPIIGACVPEFNYPGEDKRLDYMFWCQLPFAEDEHNFWFPSLTDYKTSSGKVITEHPLIPTQDQCDLMDDFVQSMDLDIYARSLAKTSTLNAGEEGDEKPDLDVEVVPWFEPARAFNPAIHRIKEAIFHASLTQDLEKDPLGPPHPELVKYFDPPEEPIHASAKITTKLKEVLAVKKVPPRQRKKVVKEGLREEEGYIDIDELFDDPSLSQKPKVEPATPQKLKPEPISPLQLKAKHNESQNQEPSPRSQPKKGRLVSNQTPLEDFNALIEGEGDVFRKAIQDLGEVVKENVTASFSRSAFPLALECLKAIRQTALTYEEVDTYNEYIEELEEYVKAPGFKHKDFWEHFEKEGKEVSKISPEEAKAALEGYD</sequence>
<keyword evidence="9" id="KW-0378">Hydrolase</keyword>
<dbReference type="Proteomes" id="UP000289152">
    <property type="component" value="Unassembled WGS sequence"/>
</dbReference>
<organism evidence="20 21">
    <name type="scientific">Tremella mesenterica</name>
    <name type="common">Jelly fungus</name>
    <dbReference type="NCBI Taxonomy" id="5217"/>
    <lineage>
        <taxon>Eukaryota</taxon>
        <taxon>Fungi</taxon>
        <taxon>Dikarya</taxon>
        <taxon>Basidiomycota</taxon>
        <taxon>Agaricomycotina</taxon>
        <taxon>Tremellomycetes</taxon>
        <taxon>Tremellales</taxon>
        <taxon>Tremellaceae</taxon>
        <taxon>Tremella</taxon>
    </lineage>
</organism>
<dbReference type="GO" id="GO:0006303">
    <property type="term" value="P:double-strand break repair via nonhomologous end joining"/>
    <property type="evidence" value="ECO:0007669"/>
    <property type="project" value="InterPro"/>
</dbReference>
<dbReference type="InterPro" id="IPR016194">
    <property type="entry name" value="SPOC-like_C_dom_sf"/>
</dbReference>
<dbReference type="GO" id="GO:0003690">
    <property type="term" value="F:double-stranded DNA binding"/>
    <property type="evidence" value="ECO:0007669"/>
    <property type="project" value="TreeGrafter"/>
</dbReference>
<proteinExistence type="inferred from homology"/>
<evidence type="ECO:0000256" key="10">
    <source>
        <dbReference type="ARBA" id="ARBA00022806"/>
    </source>
</evidence>
<dbReference type="GO" id="GO:0006310">
    <property type="term" value="P:DNA recombination"/>
    <property type="evidence" value="ECO:0007669"/>
    <property type="project" value="UniProtKB-KW"/>
</dbReference>
<dbReference type="GO" id="GO:0003684">
    <property type="term" value="F:damaged DNA binding"/>
    <property type="evidence" value="ECO:0007669"/>
    <property type="project" value="InterPro"/>
</dbReference>
<dbReference type="Pfam" id="PF02735">
    <property type="entry name" value="Ku"/>
    <property type="match status" value="1"/>
</dbReference>
<dbReference type="CDD" id="cd00198">
    <property type="entry name" value="vWFA"/>
    <property type="match status" value="1"/>
</dbReference>
<dbReference type="PANTHER" id="PTHR12604">
    <property type="entry name" value="KU AUTOANTIGEN DNA HELICASE"/>
    <property type="match status" value="1"/>
</dbReference>
<dbReference type="GO" id="GO:0042162">
    <property type="term" value="F:telomeric DNA binding"/>
    <property type="evidence" value="ECO:0007669"/>
    <property type="project" value="InterPro"/>
</dbReference>
<evidence type="ECO:0000256" key="9">
    <source>
        <dbReference type="ARBA" id="ARBA00022801"/>
    </source>
</evidence>
<dbReference type="AlphaFoldDB" id="A0A4Q1BC75"/>
<dbReference type="InterPro" id="IPR014893">
    <property type="entry name" value="Ku_PK_bind"/>
</dbReference>
<evidence type="ECO:0000256" key="1">
    <source>
        <dbReference type="ARBA" id="ARBA00004123"/>
    </source>
</evidence>
<dbReference type="Gene3D" id="2.40.290.10">
    <property type="match status" value="1"/>
</dbReference>
<evidence type="ECO:0000256" key="7">
    <source>
        <dbReference type="ARBA" id="ARBA00022741"/>
    </source>
</evidence>
<dbReference type="FunCoup" id="A0A4Q1BC75">
    <property type="interactions" value="402"/>
</dbReference>
<dbReference type="InterPro" id="IPR036465">
    <property type="entry name" value="vWFA_dom_sf"/>
</dbReference>
<evidence type="ECO:0000259" key="19">
    <source>
        <dbReference type="PROSITE" id="PS50234"/>
    </source>
</evidence>
<dbReference type="VEuPathDB" id="FungiDB:TREMEDRAFT_71662"/>
<dbReference type="InterPro" id="IPR036494">
    <property type="entry name" value="Ku_C_sf"/>
</dbReference>
<dbReference type="InterPro" id="IPR006164">
    <property type="entry name" value="DNA_bd_Ku70/Ku80"/>
</dbReference>
<evidence type="ECO:0000256" key="6">
    <source>
        <dbReference type="ARBA" id="ARBA00022454"/>
    </source>
</evidence>
<evidence type="ECO:0000256" key="13">
    <source>
        <dbReference type="ARBA" id="ARBA00023125"/>
    </source>
</evidence>
<evidence type="ECO:0000256" key="8">
    <source>
        <dbReference type="ARBA" id="ARBA00022763"/>
    </source>
</evidence>
<reference evidence="20 21" key="1">
    <citation type="submission" date="2016-06" db="EMBL/GenBank/DDBJ databases">
        <title>Evolution of pathogenesis and genome organization in the Tremellales.</title>
        <authorList>
            <person name="Cuomo C."/>
            <person name="Litvintseva A."/>
            <person name="Heitman J."/>
            <person name="Chen Y."/>
            <person name="Sun S."/>
            <person name="Springer D."/>
            <person name="Dromer F."/>
            <person name="Young S."/>
            <person name="Zeng Q."/>
            <person name="Chapman S."/>
            <person name="Gujja S."/>
            <person name="Saif S."/>
            <person name="Birren B."/>
        </authorList>
    </citation>
    <scope>NUCLEOTIDE SEQUENCE [LARGE SCALE GENOMIC DNA]</scope>
    <source>
        <strain evidence="20 21">ATCC 28783</strain>
    </source>
</reference>
<accession>A0A4Q1BC75</accession>
<dbReference type="OMA" id="DMDPKMG"/>
<evidence type="ECO:0000256" key="14">
    <source>
        <dbReference type="ARBA" id="ARBA00023172"/>
    </source>
</evidence>
<dbReference type="GO" id="GO:0003678">
    <property type="term" value="F:DNA helicase activity"/>
    <property type="evidence" value="ECO:0007669"/>
    <property type="project" value="UniProtKB-EC"/>
</dbReference>
<dbReference type="OrthoDB" id="30826at2759"/>
<dbReference type="Gene3D" id="3.40.50.410">
    <property type="entry name" value="von Willebrand factor, type A domain"/>
    <property type="match status" value="1"/>
</dbReference>
<keyword evidence="21" id="KW-1185">Reference proteome</keyword>
<evidence type="ECO:0000313" key="20">
    <source>
        <dbReference type="EMBL" id="RXK35284.1"/>
    </source>
</evidence>
<evidence type="ECO:0000256" key="5">
    <source>
        <dbReference type="ARBA" id="ARBA00021792"/>
    </source>
</evidence>
<comment type="subcellular location">
    <subcellularLocation>
        <location evidence="2">Chromosome</location>
        <location evidence="2">Telomere</location>
    </subcellularLocation>
    <subcellularLocation>
        <location evidence="1">Nucleus</location>
    </subcellularLocation>
</comment>
<dbReference type="EC" id="3.6.4.12" evidence="4"/>
<comment type="caution">
    <text evidence="20">The sequence shown here is derived from an EMBL/GenBank/DDBJ whole genome shotgun (WGS) entry which is preliminary data.</text>
</comment>
<dbReference type="Pfam" id="PF08785">
    <property type="entry name" value="Ku_PK_bind"/>
    <property type="match status" value="1"/>
</dbReference>
<name>A0A4Q1BC75_TREME</name>
<protein>
    <recommendedName>
        <fullName evidence="5">ATP-dependent DNA helicase II subunit 2</fullName>
        <ecNumber evidence="4">3.6.4.12</ecNumber>
    </recommendedName>
    <alternativeName>
        <fullName evidence="17">ATP-dependent DNA helicase II subunit Ku80</fullName>
    </alternativeName>
</protein>
<evidence type="ECO:0000256" key="12">
    <source>
        <dbReference type="ARBA" id="ARBA00022895"/>
    </source>
</evidence>
<feature type="region of interest" description="Disordered" evidence="18">
    <location>
        <begin position="676"/>
        <end position="731"/>
    </location>
</feature>
<evidence type="ECO:0000256" key="2">
    <source>
        <dbReference type="ARBA" id="ARBA00004574"/>
    </source>
</evidence>
<dbReference type="GO" id="GO:0000723">
    <property type="term" value="P:telomere maintenance"/>
    <property type="evidence" value="ECO:0007669"/>
    <property type="project" value="InterPro"/>
</dbReference>
<dbReference type="InterPro" id="IPR002035">
    <property type="entry name" value="VWF_A"/>
</dbReference>
<keyword evidence="14" id="KW-0233">DNA recombination</keyword>
<dbReference type="EMBL" id="SDIL01000146">
    <property type="protein sequence ID" value="RXK35284.1"/>
    <property type="molecule type" value="Genomic_DNA"/>
</dbReference>
<feature type="domain" description="VWFA" evidence="19">
    <location>
        <begin position="10"/>
        <end position="224"/>
    </location>
</feature>
<dbReference type="SUPFAM" id="SSF53300">
    <property type="entry name" value="vWA-like"/>
    <property type="match status" value="1"/>
</dbReference>
<keyword evidence="10" id="KW-0347">Helicase</keyword>
<keyword evidence="6" id="KW-0158">Chromosome</keyword>
<evidence type="ECO:0000256" key="3">
    <source>
        <dbReference type="ARBA" id="ARBA00007726"/>
    </source>
</evidence>
<dbReference type="CDD" id="cd00873">
    <property type="entry name" value="KU80"/>
    <property type="match status" value="1"/>
</dbReference>
<keyword evidence="13" id="KW-0238">DNA-binding</keyword>
<dbReference type="InParanoid" id="A0A4Q1BC75"/>
<evidence type="ECO:0000313" key="21">
    <source>
        <dbReference type="Proteomes" id="UP000289152"/>
    </source>
</evidence>
<keyword evidence="15" id="KW-0234">DNA repair</keyword>
<keyword evidence="11" id="KW-0067">ATP-binding</keyword>
<dbReference type="PANTHER" id="PTHR12604:SF4">
    <property type="entry name" value="X-RAY REPAIR CROSS-COMPLEMENTING PROTEIN 5"/>
    <property type="match status" value="1"/>
</dbReference>
<keyword evidence="16" id="KW-0539">Nucleus</keyword>
<keyword evidence="8" id="KW-0227">DNA damage</keyword>
<dbReference type="PROSITE" id="PS50234">
    <property type="entry name" value="VWFA"/>
    <property type="match status" value="1"/>
</dbReference>